<evidence type="ECO:0000313" key="1">
    <source>
        <dbReference type="EMBL" id="MBW89189.1"/>
    </source>
</evidence>
<dbReference type="EMBL" id="GGEC01008706">
    <property type="protein sequence ID" value="MBW89189.1"/>
    <property type="molecule type" value="Transcribed_RNA"/>
</dbReference>
<sequence length="20" mass="2402">MCPCIRASPLNYNSRRRNLH</sequence>
<dbReference type="AlphaFoldDB" id="A0A2P2J6U1"/>
<proteinExistence type="predicted"/>
<protein>
    <submittedName>
        <fullName evidence="1">Uncharacterized protein MANES_12G044400</fullName>
    </submittedName>
</protein>
<accession>A0A2P2J6U1</accession>
<name>A0A2P2J6U1_RHIMU</name>
<reference evidence="1" key="1">
    <citation type="submission" date="2018-02" db="EMBL/GenBank/DDBJ databases">
        <title>Rhizophora mucronata_Transcriptome.</title>
        <authorList>
            <person name="Meera S.P."/>
            <person name="Sreeshan A."/>
            <person name="Augustine A."/>
        </authorList>
    </citation>
    <scope>NUCLEOTIDE SEQUENCE</scope>
    <source>
        <tissue evidence="1">Leaf</tissue>
    </source>
</reference>
<organism evidence="1">
    <name type="scientific">Rhizophora mucronata</name>
    <name type="common">Asiatic mangrove</name>
    <dbReference type="NCBI Taxonomy" id="61149"/>
    <lineage>
        <taxon>Eukaryota</taxon>
        <taxon>Viridiplantae</taxon>
        <taxon>Streptophyta</taxon>
        <taxon>Embryophyta</taxon>
        <taxon>Tracheophyta</taxon>
        <taxon>Spermatophyta</taxon>
        <taxon>Magnoliopsida</taxon>
        <taxon>eudicotyledons</taxon>
        <taxon>Gunneridae</taxon>
        <taxon>Pentapetalae</taxon>
        <taxon>rosids</taxon>
        <taxon>fabids</taxon>
        <taxon>Malpighiales</taxon>
        <taxon>Rhizophoraceae</taxon>
        <taxon>Rhizophora</taxon>
    </lineage>
</organism>